<evidence type="ECO:0000313" key="12">
    <source>
        <dbReference type="Proteomes" id="UP001139365"/>
    </source>
</evidence>
<dbReference type="SMART" id="SM00278">
    <property type="entry name" value="HhH1"/>
    <property type="match status" value="2"/>
</dbReference>
<evidence type="ECO:0000256" key="7">
    <source>
        <dbReference type="HAMAP-Rule" id="MF_00203"/>
    </source>
</evidence>
<dbReference type="InterPro" id="IPR001943">
    <property type="entry name" value="UVR_dom"/>
</dbReference>
<evidence type="ECO:0000259" key="9">
    <source>
        <dbReference type="PROSITE" id="PS50164"/>
    </source>
</evidence>
<dbReference type="Gene3D" id="1.10.150.20">
    <property type="entry name" value="5' to 3' exonuclease, C-terminal subdomain"/>
    <property type="match status" value="1"/>
</dbReference>
<comment type="function">
    <text evidence="7">The UvrABC repair system catalyzes the recognition and processing of DNA lesions. UvrC both incises the 5' and 3' sides of the lesion. The N-terminal half is responsible for the 3' incision and the C-terminal half is responsible for the 5' incision.</text>
</comment>
<dbReference type="EMBL" id="JALEMU010000067">
    <property type="protein sequence ID" value="MCI5755464.1"/>
    <property type="molecule type" value="Genomic_DNA"/>
</dbReference>
<organism evidence="11 12">
    <name type="scientific">Candidatus Colimorpha enterica</name>
    <dbReference type="NCBI Taxonomy" id="3083063"/>
    <lineage>
        <taxon>Bacteria</taxon>
        <taxon>Pseudomonadati</taxon>
        <taxon>Bacteroidota</taxon>
        <taxon>Bacteroidia</taxon>
        <taxon>Bacteroidales</taxon>
        <taxon>Candidatus Colimorpha</taxon>
    </lineage>
</organism>
<dbReference type="InterPro" id="IPR000305">
    <property type="entry name" value="GIY-YIG_endonuc"/>
</dbReference>
<dbReference type="InterPro" id="IPR047296">
    <property type="entry name" value="GIY-YIG_UvrC_Cho"/>
</dbReference>
<keyword evidence="6 7" id="KW-0742">SOS response</keyword>
<dbReference type="Pfam" id="PF22920">
    <property type="entry name" value="UvrC_RNaseH"/>
    <property type="match status" value="1"/>
</dbReference>
<dbReference type="PANTHER" id="PTHR30562">
    <property type="entry name" value="UVRC/OXIDOREDUCTASE"/>
    <property type="match status" value="1"/>
</dbReference>
<dbReference type="Pfam" id="PF08459">
    <property type="entry name" value="UvrC_RNaseH_dom"/>
    <property type="match status" value="1"/>
</dbReference>
<comment type="subcellular location">
    <subcellularLocation>
        <location evidence="7">Cytoplasm</location>
    </subcellularLocation>
</comment>
<keyword evidence="3 7" id="KW-0228">DNA excision</keyword>
<dbReference type="FunFam" id="3.40.1440.10:FF:000001">
    <property type="entry name" value="UvrABC system protein C"/>
    <property type="match status" value="1"/>
</dbReference>
<dbReference type="GO" id="GO:0003677">
    <property type="term" value="F:DNA binding"/>
    <property type="evidence" value="ECO:0007669"/>
    <property type="project" value="UniProtKB-UniRule"/>
</dbReference>
<evidence type="ECO:0000256" key="5">
    <source>
        <dbReference type="ARBA" id="ARBA00023204"/>
    </source>
</evidence>
<dbReference type="InterPro" id="IPR050066">
    <property type="entry name" value="UvrABC_protein_C"/>
</dbReference>
<evidence type="ECO:0000259" key="8">
    <source>
        <dbReference type="PROSITE" id="PS50151"/>
    </source>
</evidence>
<dbReference type="InterPro" id="IPR038476">
    <property type="entry name" value="UvrC_RNase_H_dom_sf"/>
</dbReference>
<dbReference type="Pfam" id="PF01541">
    <property type="entry name" value="GIY-YIG"/>
    <property type="match status" value="1"/>
</dbReference>
<dbReference type="SUPFAM" id="SSF82771">
    <property type="entry name" value="GIY-YIG endonuclease"/>
    <property type="match status" value="1"/>
</dbReference>
<dbReference type="PROSITE" id="PS50151">
    <property type="entry name" value="UVR"/>
    <property type="match status" value="1"/>
</dbReference>
<accession>A0AAE3FHA5</accession>
<dbReference type="AlphaFoldDB" id="A0AAE3FHA5"/>
<feature type="domain" description="UVR" evidence="8">
    <location>
        <begin position="219"/>
        <end position="254"/>
    </location>
</feature>
<dbReference type="PROSITE" id="PS50164">
    <property type="entry name" value="GIY_YIG"/>
    <property type="match status" value="1"/>
</dbReference>
<dbReference type="InterPro" id="IPR004791">
    <property type="entry name" value="UvrC"/>
</dbReference>
<evidence type="ECO:0000256" key="3">
    <source>
        <dbReference type="ARBA" id="ARBA00022769"/>
    </source>
</evidence>
<evidence type="ECO:0000259" key="10">
    <source>
        <dbReference type="PROSITE" id="PS50165"/>
    </source>
</evidence>
<dbReference type="HAMAP" id="MF_00203">
    <property type="entry name" value="UvrC"/>
    <property type="match status" value="1"/>
</dbReference>
<feature type="domain" description="GIY-YIG" evidence="9">
    <location>
        <begin position="28"/>
        <end position="107"/>
    </location>
</feature>
<dbReference type="InterPro" id="IPR035901">
    <property type="entry name" value="GIY-YIG_endonuc_sf"/>
</dbReference>
<evidence type="ECO:0000256" key="1">
    <source>
        <dbReference type="ARBA" id="ARBA00022490"/>
    </source>
</evidence>
<dbReference type="SUPFAM" id="SSF47781">
    <property type="entry name" value="RuvA domain 2-like"/>
    <property type="match status" value="1"/>
</dbReference>
<dbReference type="GO" id="GO:0009432">
    <property type="term" value="P:SOS response"/>
    <property type="evidence" value="ECO:0007669"/>
    <property type="project" value="UniProtKB-UniRule"/>
</dbReference>
<comment type="similarity">
    <text evidence="7">Belongs to the UvrC family.</text>
</comment>
<comment type="subunit">
    <text evidence="7">Interacts with UvrB in an incision complex.</text>
</comment>
<dbReference type="InterPro" id="IPR010994">
    <property type="entry name" value="RuvA_2-like"/>
</dbReference>
<feature type="domain" description="UvrC family homology region profile" evidence="10">
    <location>
        <begin position="270"/>
        <end position="492"/>
    </location>
</feature>
<dbReference type="Gene3D" id="3.30.420.340">
    <property type="entry name" value="UvrC, RNAse H endonuclease domain"/>
    <property type="match status" value="1"/>
</dbReference>
<reference evidence="11 12" key="1">
    <citation type="submission" date="2022-03" db="EMBL/GenBank/DDBJ databases">
        <title>Metagenome-assembled genomes from swine fecal metagenomes.</title>
        <authorList>
            <person name="Holman D.B."/>
            <person name="Kommadath A."/>
        </authorList>
    </citation>
    <scope>NUCLEOTIDE SEQUENCE [LARGE SCALE GENOMIC DNA]</scope>
    <source>
        <strain evidence="11">SUG147</strain>
    </source>
</reference>
<dbReference type="Pfam" id="PF14520">
    <property type="entry name" value="HHH_5"/>
    <property type="match status" value="1"/>
</dbReference>
<dbReference type="InterPro" id="IPR001162">
    <property type="entry name" value="UvrC_RNase_H_dom"/>
</dbReference>
<dbReference type="Gene3D" id="4.10.860.10">
    <property type="entry name" value="UVR domain"/>
    <property type="match status" value="1"/>
</dbReference>
<gene>
    <name evidence="7 11" type="primary">uvrC</name>
    <name evidence="11" type="ORF">MR241_04130</name>
</gene>
<dbReference type="PROSITE" id="PS50165">
    <property type="entry name" value="UVRC"/>
    <property type="match status" value="1"/>
</dbReference>
<keyword evidence="5 7" id="KW-0234">DNA repair</keyword>
<dbReference type="SMART" id="SM00465">
    <property type="entry name" value="GIYc"/>
    <property type="match status" value="1"/>
</dbReference>
<dbReference type="GO" id="GO:0005737">
    <property type="term" value="C:cytoplasm"/>
    <property type="evidence" value="ECO:0007669"/>
    <property type="project" value="UniProtKB-SubCell"/>
</dbReference>
<keyword evidence="4 7" id="KW-0267">Excision nuclease</keyword>
<dbReference type="InterPro" id="IPR003583">
    <property type="entry name" value="Hlx-hairpin-Hlx_DNA-bd_motif"/>
</dbReference>
<proteinExistence type="inferred from homology"/>
<evidence type="ECO:0000256" key="2">
    <source>
        <dbReference type="ARBA" id="ARBA00022763"/>
    </source>
</evidence>
<dbReference type="CDD" id="cd10434">
    <property type="entry name" value="GIY-YIG_UvrC_Cho"/>
    <property type="match status" value="1"/>
</dbReference>
<evidence type="ECO:0000256" key="6">
    <source>
        <dbReference type="ARBA" id="ARBA00023236"/>
    </source>
</evidence>
<keyword evidence="1 7" id="KW-0963">Cytoplasm</keyword>
<protein>
    <recommendedName>
        <fullName evidence="7">UvrABC system protein C</fullName>
        <shortName evidence="7">Protein UvrC</shortName>
    </recommendedName>
    <alternativeName>
        <fullName evidence="7">Excinuclease ABC subunit C</fullName>
    </alternativeName>
</protein>
<name>A0AAE3FHA5_9BACT</name>
<dbReference type="GO" id="GO:0006289">
    <property type="term" value="P:nucleotide-excision repair"/>
    <property type="evidence" value="ECO:0007669"/>
    <property type="project" value="UniProtKB-UniRule"/>
</dbReference>
<evidence type="ECO:0000313" key="11">
    <source>
        <dbReference type="EMBL" id="MCI5755464.1"/>
    </source>
</evidence>
<dbReference type="Proteomes" id="UP001139365">
    <property type="component" value="Unassembled WGS sequence"/>
</dbReference>
<evidence type="ECO:0000256" key="4">
    <source>
        <dbReference type="ARBA" id="ARBA00022881"/>
    </source>
</evidence>
<sequence length="623" mass="69228">MSCPFFSESEAVSINIEELRDKASRLPLTPGVYLMKDAAGRIIYVGKSKALRSRVLSYFTDIGHHTVKTAKLVSGISDFDVMLTSTEIEALALENRLIKLHTPKFNIKLKDGKSYPYIKLTVNEEYPRILVVRKRLADGAKYFGPYSGTSTAYMIVNTVRKAFGIPDCKKNFPKDIGKTRPCLNYQIGLCCGVCTGSVSGNEYRKVFSDISSFLGGSFSEVKKSLTEQMEYASENLMFEAAALCRDRIKSLSKLWEKQKVVAAPYVEQDIIALYSDETCTCLTVFYVRGGAVTDSESFVFGADRIVDEDAVSSFLYELYSVREYIPKEILLDFPLCDDSRNTLSDLLREKAGYRVNVRFPEKGNLKALCRMVADNAKEYAARYNADAEKQNDTLIRIAQLLGLEVVPERIEAYDISNYGSENITAGKITVVNGRFDKSGYRTYKIASTAGQDDYASMREAISRRFSHPEDEYPDLILLDGGKAHVSVIRQLLAGLGIPIPVFGMVKDEYHKTRALTDDECEISIAKEQPVFLMIYKIQEEIHRFTVSRMTGAKRKSLKTSSLEAVNGIGPAKAKALLSAFGGLSGVAAADRASLAAVKGITEKDAEAVITYFAESKKKRTKTT</sequence>
<dbReference type="SUPFAM" id="SSF46600">
    <property type="entry name" value="C-terminal UvrC-binding domain of UvrB"/>
    <property type="match status" value="1"/>
</dbReference>
<dbReference type="Pfam" id="PF02151">
    <property type="entry name" value="UVR"/>
    <property type="match status" value="1"/>
</dbReference>
<dbReference type="NCBIfam" id="TIGR00194">
    <property type="entry name" value="uvrC"/>
    <property type="match status" value="1"/>
</dbReference>
<comment type="caution">
    <text evidence="11">The sequence shown here is derived from an EMBL/GenBank/DDBJ whole genome shotgun (WGS) entry which is preliminary data.</text>
</comment>
<dbReference type="GO" id="GO:0009380">
    <property type="term" value="C:excinuclease repair complex"/>
    <property type="evidence" value="ECO:0007669"/>
    <property type="project" value="InterPro"/>
</dbReference>
<dbReference type="InterPro" id="IPR036876">
    <property type="entry name" value="UVR_dom_sf"/>
</dbReference>
<dbReference type="Gene3D" id="3.40.1440.10">
    <property type="entry name" value="GIY-YIG endonuclease"/>
    <property type="match status" value="1"/>
</dbReference>
<keyword evidence="2 7" id="KW-0227">DNA damage</keyword>
<dbReference type="GO" id="GO:0009381">
    <property type="term" value="F:excinuclease ABC activity"/>
    <property type="evidence" value="ECO:0007669"/>
    <property type="project" value="UniProtKB-UniRule"/>
</dbReference>
<dbReference type="PANTHER" id="PTHR30562:SF1">
    <property type="entry name" value="UVRABC SYSTEM PROTEIN C"/>
    <property type="match status" value="1"/>
</dbReference>